<dbReference type="InterPro" id="IPR029069">
    <property type="entry name" value="HotDog_dom_sf"/>
</dbReference>
<evidence type="ECO:0000313" key="2">
    <source>
        <dbReference type="WBParaSite" id="ALUE_0000092701-mRNA-1"/>
    </source>
</evidence>
<evidence type="ECO:0000313" key="1">
    <source>
        <dbReference type="Proteomes" id="UP000036681"/>
    </source>
</evidence>
<dbReference type="WBParaSite" id="ALUE_0000092701-mRNA-1">
    <property type="protein sequence ID" value="ALUE_0000092701-mRNA-1"/>
    <property type="gene ID" value="ALUE_0000092701"/>
</dbReference>
<dbReference type="SUPFAM" id="SSF54637">
    <property type="entry name" value="Thioesterase/thiol ester dehydrase-isomerase"/>
    <property type="match status" value="1"/>
</dbReference>
<sequence>MRPTNLEEFLAIKPSREKLFVWVRSSQKLSDNPRIHRMMAVYNTDSTLAGVALKAHQRRVARWFFVERVVYVGCM</sequence>
<dbReference type="Gene3D" id="3.10.129.10">
    <property type="entry name" value="Hotdog Thioesterase"/>
    <property type="match status" value="1"/>
</dbReference>
<keyword evidence="1" id="KW-1185">Reference proteome</keyword>
<name>A0A0M3HHD2_ASCLU</name>
<reference evidence="2" key="1">
    <citation type="submission" date="2017-02" db="UniProtKB">
        <authorList>
            <consortium name="WormBaseParasite"/>
        </authorList>
    </citation>
    <scope>IDENTIFICATION</scope>
</reference>
<organism evidence="1 2">
    <name type="scientific">Ascaris lumbricoides</name>
    <name type="common">Giant roundworm</name>
    <dbReference type="NCBI Taxonomy" id="6252"/>
    <lineage>
        <taxon>Eukaryota</taxon>
        <taxon>Metazoa</taxon>
        <taxon>Ecdysozoa</taxon>
        <taxon>Nematoda</taxon>
        <taxon>Chromadorea</taxon>
        <taxon>Rhabditida</taxon>
        <taxon>Spirurina</taxon>
        <taxon>Ascaridomorpha</taxon>
        <taxon>Ascaridoidea</taxon>
        <taxon>Ascarididae</taxon>
        <taxon>Ascaris</taxon>
    </lineage>
</organism>
<dbReference type="AlphaFoldDB" id="A0A0M3HHD2"/>
<proteinExistence type="predicted"/>
<dbReference type="Proteomes" id="UP000036681">
    <property type="component" value="Unplaced"/>
</dbReference>
<protein>
    <submittedName>
        <fullName evidence="2">DM10 domain-containing protein</fullName>
    </submittedName>
</protein>
<accession>A0A0M3HHD2</accession>